<sequence length="332" mass="36355">MDEKWINCVPVGQASLPYEIAACIAITEYEDELLLLVGSQEEKPRLQVLMSEGLYTSITDVDELESVSIPSPAASFVSFPSRYGFTIVCVTIDGRIFEYALMLIDENGDETLKLQYNGEIDRLLSNGVGVSIHEQGWAVCVGEGGDVKRIHFQEERDSLQIEKAPAYWVGDIVDAMTYTSEHLVLATAKHEVMVLDKMKTEPKQSFIATRGAPISSIAVANARPNLIAIGKEDGWVELWDLANTQAPMWGSKVGQSNISSLQWQTGRDSTLLVGTATGSVTVLNVESGTEVQANSKTQLNGGVWMIDTSQPMISVITTDASTIHFVRHDVKQ</sequence>
<organism evidence="6">
    <name type="scientific">Palpitomonas bilix</name>
    <dbReference type="NCBI Taxonomy" id="652834"/>
    <lineage>
        <taxon>Eukaryota</taxon>
        <taxon>Eukaryota incertae sedis</taxon>
    </lineage>
</organism>
<dbReference type="Pfam" id="PF12894">
    <property type="entry name" value="ANAPC4_WD40"/>
    <property type="match status" value="1"/>
</dbReference>
<dbReference type="InterPro" id="IPR036322">
    <property type="entry name" value="WD40_repeat_dom_sf"/>
</dbReference>
<accession>A0A7S3GA24</accession>
<evidence type="ECO:0000313" key="6">
    <source>
        <dbReference type="EMBL" id="CAE0255231.1"/>
    </source>
</evidence>
<protein>
    <recommendedName>
        <fullName evidence="5">Anaphase-promoting complex subunit 4-like WD40 domain-containing protein</fullName>
    </recommendedName>
</protein>
<comment type="subcellular location">
    <subcellularLocation>
        <location evidence="1">Nucleus</location>
    </subcellularLocation>
</comment>
<dbReference type="Gene3D" id="2.130.10.10">
    <property type="entry name" value="YVTN repeat-like/Quinoprotein amine dehydrogenase"/>
    <property type="match status" value="1"/>
</dbReference>
<dbReference type="InterPro" id="IPR024977">
    <property type="entry name" value="Apc4-like_WD40_dom"/>
</dbReference>
<evidence type="ECO:0000256" key="3">
    <source>
        <dbReference type="ARBA" id="ARBA00022737"/>
    </source>
</evidence>
<dbReference type="EMBL" id="HBIB01026959">
    <property type="protein sequence ID" value="CAE0255231.1"/>
    <property type="molecule type" value="Transcribed_RNA"/>
</dbReference>
<dbReference type="GO" id="GO:0031080">
    <property type="term" value="C:nuclear pore outer ring"/>
    <property type="evidence" value="ECO:0007669"/>
    <property type="project" value="TreeGrafter"/>
</dbReference>
<evidence type="ECO:0000259" key="5">
    <source>
        <dbReference type="Pfam" id="PF12894"/>
    </source>
</evidence>
<dbReference type="PANTHER" id="PTHR22652:SF0">
    <property type="entry name" value="NUCLEOPORIN NUP43"/>
    <property type="match status" value="1"/>
</dbReference>
<keyword evidence="2" id="KW-0853">WD repeat</keyword>
<feature type="domain" description="Anaphase-promoting complex subunit 4-like WD40" evidence="5">
    <location>
        <begin position="225"/>
        <end position="297"/>
    </location>
</feature>
<keyword evidence="3" id="KW-0677">Repeat</keyword>
<reference evidence="6" key="1">
    <citation type="submission" date="2021-01" db="EMBL/GenBank/DDBJ databases">
        <authorList>
            <person name="Corre E."/>
            <person name="Pelletier E."/>
            <person name="Niang G."/>
            <person name="Scheremetjew M."/>
            <person name="Finn R."/>
            <person name="Kale V."/>
            <person name="Holt S."/>
            <person name="Cochrane G."/>
            <person name="Meng A."/>
            <person name="Brown T."/>
            <person name="Cohen L."/>
        </authorList>
    </citation>
    <scope>NUCLEOTIDE SEQUENCE</scope>
    <source>
        <strain evidence="6">NIES-2562</strain>
    </source>
</reference>
<gene>
    <name evidence="6" type="ORF">PBIL07802_LOCUS17483</name>
</gene>
<dbReference type="PANTHER" id="PTHR22652">
    <property type="entry name" value="NUCLEOPORIN NUP43"/>
    <property type="match status" value="1"/>
</dbReference>
<dbReference type="InterPro" id="IPR015943">
    <property type="entry name" value="WD40/YVTN_repeat-like_dom_sf"/>
</dbReference>
<evidence type="ECO:0000256" key="4">
    <source>
        <dbReference type="ARBA" id="ARBA00023242"/>
    </source>
</evidence>
<name>A0A7S3GA24_9EUKA</name>
<proteinExistence type="predicted"/>
<dbReference type="AlphaFoldDB" id="A0A7S3GA24"/>
<dbReference type="SUPFAM" id="SSF50978">
    <property type="entry name" value="WD40 repeat-like"/>
    <property type="match status" value="1"/>
</dbReference>
<evidence type="ECO:0000256" key="1">
    <source>
        <dbReference type="ARBA" id="ARBA00004123"/>
    </source>
</evidence>
<evidence type="ECO:0000256" key="2">
    <source>
        <dbReference type="ARBA" id="ARBA00022574"/>
    </source>
</evidence>
<keyword evidence="4" id="KW-0539">Nucleus</keyword>